<dbReference type="Proteomes" id="UP001569904">
    <property type="component" value="Unassembled WGS sequence"/>
</dbReference>
<proteinExistence type="predicted"/>
<dbReference type="SUPFAM" id="SSF102405">
    <property type="entry name" value="MCP/YpsA-like"/>
    <property type="match status" value="1"/>
</dbReference>
<dbReference type="RefSeq" id="WP_371938861.1">
    <property type="nucleotide sequence ID" value="NZ_JAXCEH010000001.1"/>
</dbReference>
<organism evidence="1 2">
    <name type="scientific">Actinomadura chokoriensis</name>
    <dbReference type="NCBI Taxonomy" id="454156"/>
    <lineage>
        <taxon>Bacteria</taxon>
        <taxon>Bacillati</taxon>
        <taxon>Actinomycetota</taxon>
        <taxon>Actinomycetes</taxon>
        <taxon>Streptosporangiales</taxon>
        <taxon>Thermomonosporaceae</taxon>
        <taxon>Actinomadura</taxon>
    </lineage>
</organism>
<protein>
    <recommendedName>
        <fullName evidence="3">DUF1273 family protein</fullName>
    </recommendedName>
</protein>
<evidence type="ECO:0008006" key="3">
    <source>
        <dbReference type="Google" id="ProtNLM"/>
    </source>
</evidence>
<sequence length="159" mass="16810">MRVAVTGHQDLDEATAARVDAEIRAILARGGRDVVGVSCLAAGTDQIFARAVLARGGRLEVIVPAEGYAAALGSRARRGFEELRARASRVRSLAHPVPGPGAYLDAGLEMLARADHLIAVWDGRPARGRGGTAEIVEHARRLGRIVHVVWPDGARRTGG</sequence>
<dbReference type="Gene3D" id="3.40.50.450">
    <property type="match status" value="1"/>
</dbReference>
<name>A0ABV4QRI1_9ACTN</name>
<evidence type="ECO:0000313" key="2">
    <source>
        <dbReference type="Proteomes" id="UP001569904"/>
    </source>
</evidence>
<comment type="caution">
    <text evidence="1">The sequence shown here is derived from an EMBL/GenBank/DDBJ whole genome shotgun (WGS) entry which is preliminary data.</text>
</comment>
<accession>A0ABV4QRI1</accession>
<keyword evidence="2" id="KW-1185">Reference proteome</keyword>
<evidence type="ECO:0000313" key="1">
    <source>
        <dbReference type="EMBL" id="MFA1552592.1"/>
    </source>
</evidence>
<gene>
    <name evidence="1" type="ORF">SM436_02700</name>
</gene>
<reference evidence="1 2" key="1">
    <citation type="submission" date="2023-11" db="EMBL/GenBank/DDBJ databases">
        <title>Actinomadura monticuli sp. nov., isolated from volcanic ash.</title>
        <authorList>
            <person name="Lee S.D."/>
            <person name="Yang H."/>
            <person name="Kim I.S."/>
        </authorList>
    </citation>
    <scope>NUCLEOTIDE SEQUENCE [LARGE SCALE GENOMIC DNA]</scope>
    <source>
        <strain evidence="1 2">DSM 45346</strain>
    </source>
</reference>
<dbReference type="EMBL" id="JAXCEH010000001">
    <property type="protein sequence ID" value="MFA1552592.1"/>
    <property type="molecule type" value="Genomic_DNA"/>
</dbReference>